<sequence>MASVHFSWSDSLQAAFSSCLFCFKSSESDQDDLDNSRPRNALINTAPPPRARPDELEGLLADSDSADAETMSLHSNIGDERRRRKRRRPRRGIRLFGYDLFGRSPIQLPESDDEDPHSRGVRRSRTISSSTSLDSDAAPIDPSTLDETYVARLAAATAAAEEEQRRAKEERRRLRKERKELKKMALAMAMGMHATANQEQFEGIPGSGPNAVSELGSGSGSATSSPFVDDFGPFMQSQTVAALDDDDADADGADFGAESYARRPTQGGSSGGIGSDSRSRTSGSGSRSRAGSVQYSQHHLSQGQQSSADPAQKQRKRRLTRSKSLSSKQSESTSDPTSQSISLPSPPADRAAFAQPDVASLSVHHEENEFEGFQGGTLDLALEHANAKQDAKATNAGAQDFPSVGLRGVQRTKSDMGVFLARRGDE</sequence>
<feature type="region of interest" description="Disordered" evidence="2">
    <location>
        <begin position="200"/>
        <end position="367"/>
    </location>
</feature>
<protein>
    <submittedName>
        <fullName evidence="3">Uncharacterized protein</fullName>
    </submittedName>
</protein>
<name>A0A1X6N515_9APHY</name>
<dbReference type="OrthoDB" id="3255924at2759"/>
<proteinExistence type="predicted"/>
<feature type="coiled-coil region" evidence="1">
    <location>
        <begin position="150"/>
        <end position="187"/>
    </location>
</feature>
<evidence type="ECO:0000256" key="1">
    <source>
        <dbReference type="SAM" id="Coils"/>
    </source>
</evidence>
<organism evidence="3 4">
    <name type="scientific">Postia placenta MAD-698-R-SB12</name>
    <dbReference type="NCBI Taxonomy" id="670580"/>
    <lineage>
        <taxon>Eukaryota</taxon>
        <taxon>Fungi</taxon>
        <taxon>Dikarya</taxon>
        <taxon>Basidiomycota</taxon>
        <taxon>Agaricomycotina</taxon>
        <taxon>Agaricomycetes</taxon>
        <taxon>Polyporales</taxon>
        <taxon>Adustoporiaceae</taxon>
        <taxon>Rhodonia</taxon>
    </lineage>
</organism>
<dbReference type="GeneID" id="36323863"/>
<evidence type="ECO:0000313" key="3">
    <source>
        <dbReference type="EMBL" id="OSX63739.1"/>
    </source>
</evidence>
<feature type="compositionally biased region" description="Acidic residues" evidence="2">
    <location>
        <begin position="243"/>
        <end position="252"/>
    </location>
</feature>
<accession>A0A1X6N515</accession>
<keyword evidence="4" id="KW-1185">Reference proteome</keyword>
<dbReference type="AlphaFoldDB" id="A0A1X6N515"/>
<evidence type="ECO:0000256" key="2">
    <source>
        <dbReference type="SAM" id="MobiDB-lite"/>
    </source>
</evidence>
<evidence type="ECO:0000313" key="4">
    <source>
        <dbReference type="Proteomes" id="UP000194127"/>
    </source>
</evidence>
<reference evidence="3 4" key="1">
    <citation type="submission" date="2017-04" db="EMBL/GenBank/DDBJ databases">
        <title>Genome Sequence of the Model Brown-Rot Fungus Postia placenta SB12.</title>
        <authorList>
            <consortium name="DOE Joint Genome Institute"/>
            <person name="Gaskell J."/>
            <person name="Kersten P."/>
            <person name="Larrondo L.F."/>
            <person name="Canessa P."/>
            <person name="Martinez D."/>
            <person name="Hibbett D."/>
            <person name="Schmoll M."/>
            <person name="Kubicek C.P."/>
            <person name="Martinez A.T."/>
            <person name="Yadav J."/>
            <person name="Master E."/>
            <person name="Magnuson J.K."/>
            <person name="James T."/>
            <person name="Yaver D."/>
            <person name="Berka R."/>
            <person name="Labutti K."/>
            <person name="Lipzen A."/>
            <person name="Aerts A."/>
            <person name="Barry K."/>
            <person name="Henrissat B."/>
            <person name="Blanchette R."/>
            <person name="Grigoriev I."/>
            <person name="Cullen D."/>
        </authorList>
    </citation>
    <scope>NUCLEOTIDE SEQUENCE [LARGE SCALE GENOMIC DNA]</scope>
    <source>
        <strain evidence="3 4">MAD-698-R-SB12</strain>
    </source>
</reference>
<dbReference type="Proteomes" id="UP000194127">
    <property type="component" value="Unassembled WGS sequence"/>
</dbReference>
<gene>
    <name evidence="3" type="ORF">POSPLADRAFT_1045958</name>
</gene>
<feature type="compositionally biased region" description="Low complexity" evidence="2">
    <location>
        <begin position="280"/>
        <end position="307"/>
    </location>
</feature>
<dbReference type="EMBL" id="KZ110595">
    <property type="protein sequence ID" value="OSX63739.1"/>
    <property type="molecule type" value="Genomic_DNA"/>
</dbReference>
<feature type="compositionally biased region" description="Low complexity" evidence="2">
    <location>
        <begin position="322"/>
        <end position="334"/>
    </location>
</feature>
<feature type="region of interest" description="Disordered" evidence="2">
    <location>
        <begin position="28"/>
        <end position="88"/>
    </location>
</feature>
<feature type="compositionally biased region" description="Low complexity" evidence="2">
    <location>
        <begin position="126"/>
        <end position="135"/>
    </location>
</feature>
<dbReference type="RefSeq" id="XP_024340533.1">
    <property type="nucleotide sequence ID" value="XM_024478913.1"/>
</dbReference>
<keyword evidence="1" id="KW-0175">Coiled coil</keyword>
<feature type="region of interest" description="Disordered" evidence="2">
    <location>
        <begin position="105"/>
        <end position="142"/>
    </location>
</feature>